<dbReference type="AlphaFoldDB" id="A0A372P0J8"/>
<organism evidence="5 6">
    <name type="scientific">Mucilaginibacter conchicola</name>
    <dbReference type="NCBI Taxonomy" id="2303333"/>
    <lineage>
        <taxon>Bacteria</taxon>
        <taxon>Pseudomonadati</taxon>
        <taxon>Bacteroidota</taxon>
        <taxon>Sphingobacteriia</taxon>
        <taxon>Sphingobacteriales</taxon>
        <taxon>Sphingobacteriaceae</taxon>
        <taxon>Mucilaginibacter</taxon>
    </lineage>
</organism>
<dbReference type="InterPro" id="IPR029068">
    <property type="entry name" value="Glyas_Bleomycin-R_OHBP_Dase"/>
</dbReference>
<keyword evidence="6" id="KW-1185">Reference proteome</keyword>
<evidence type="ECO:0000256" key="2">
    <source>
        <dbReference type="ARBA" id="ARBA00021572"/>
    </source>
</evidence>
<evidence type="ECO:0000256" key="3">
    <source>
        <dbReference type="ARBA" id="ARBA00023251"/>
    </source>
</evidence>
<comment type="caution">
    <text evidence="5">The sequence shown here is derived from an EMBL/GenBank/DDBJ whole genome shotgun (WGS) entry which is preliminary data.</text>
</comment>
<dbReference type="OrthoDB" id="66829at2"/>
<evidence type="ECO:0000313" key="6">
    <source>
        <dbReference type="Proteomes" id="UP000264217"/>
    </source>
</evidence>
<keyword evidence="3" id="KW-0046">Antibiotic resistance</keyword>
<dbReference type="InterPro" id="IPR004360">
    <property type="entry name" value="Glyas_Fos-R_dOase_dom"/>
</dbReference>
<comment type="similarity">
    <text evidence="1">Belongs to the bleomycin resistance protein family.</text>
</comment>
<accession>A0A372P0J8</accession>
<dbReference type="GO" id="GO:0046677">
    <property type="term" value="P:response to antibiotic"/>
    <property type="evidence" value="ECO:0007669"/>
    <property type="project" value="UniProtKB-KW"/>
</dbReference>
<dbReference type="SUPFAM" id="SSF54593">
    <property type="entry name" value="Glyoxalase/Bleomycin resistance protein/Dihydroxybiphenyl dioxygenase"/>
    <property type="match status" value="1"/>
</dbReference>
<evidence type="ECO:0000256" key="1">
    <source>
        <dbReference type="ARBA" id="ARBA00011051"/>
    </source>
</evidence>
<dbReference type="Pfam" id="PF00903">
    <property type="entry name" value="Glyoxalase"/>
    <property type="match status" value="1"/>
</dbReference>
<dbReference type="InterPro" id="IPR037523">
    <property type="entry name" value="VOC_core"/>
</dbReference>
<feature type="domain" description="VOC" evidence="4">
    <location>
        <begin position="1"/>
        <end position="113"/>
    </location>
</feature>
<dbReference type="EMBL" id="QWDC01000001">
    <property type="protein sequence ID" value="RFZ95701.1"/>
    <property type="molecule type" value="Genomic_DNA"/>
</dbReference>
<proteinExistence type="inferred from homology"/>
<dbReference type="CDD" id="cd08349">
    <property type="entry name" value="BLMA_like"/>
    <property type="match status" value="1"/>
</dbReference>
<sequence length="120" mass="13648">MLLHAVPMLASLDEEASVKFYTETLGFTFHSAWDGYLIFSRDGVFIHLWPTKDPEHPKVNGCYVNVDAVDELYAELEPKGIIHPEGALQDMPWGMRQFSILDNNGNIIHFGEDIQEPDED</sequence>
<evidence type="ECO:0000313" key="5">
    <source>
        <dbReference type="EMBL" id="RFZ95701.1"/>
    </source>
</evidence>
<dbReference type="PROSITE" id="PS51819">
    <property type="entry name" value="VOC"/>
    <property type="match status" value="1"/>
</dbReference>
<protein>
    <recommendedName>
        <fullName evidence="2">Bleomycin resistance protein</fullName>
    </recommendedName>
</protein>
<dbReference type="InterPro" id="IPR000335">
    <property type="entry name" value="Bleomycin-R"/>
</dbReference>
<reference evidence="5 6" key="1">
    <citation type="submission" date="2018-08" db="EMBL/GenBank/DDBJ databases">
        <title>Mucilaginibacter sp. MYSH2.</title>
        <authorList>
            <person name="Seo T."/>
        </authorList>
    </citation>
    <scope>NUCLEOTIDE SEQUENCE [LARGE SCALE GENOMIC DNA]</scope>
    <source>
        <strain evidence="5 6">MYSH2</strain>
    </source>
</reference>
<name>A0A372P0J8_9SPHI</name>
<dbReference type="RefSeq" id="WP_117391251.1">
    <property type="nucleotide sequence ID" value="NZ_QWDC01000001.1"/>
</dbReference>
<evidence type="ECO:0000259" key="4">
    <source>
        <dbReference type="PROSITE" id="PS51819"/>
    </source>
</evidence>
<dbReference type="Gene3D" id="3.10.180.10">
    <property type="entry name" value="2,3-Dihydroxybiphenyl 1,2-Dioxygenase, domain 1"/>
    <property type="match status" value="1"/>
</dbReference>
<dbReference type="Proteomes" id="UP000264217">
    <property type="component" value="Unassembled WGS sequence"/>
</dbReference>
<gene>
    <name evidence="5" type="ORF">D0C36_09345</name>
</gene>